<organism evidence="2 3">
    <name type="scientific">Crotalaria pallida</name>
    <name type="common">Smooth rattlebox</name>
    <name type="synonym">Crotalaria striata</name>
    <dbReference type="NCBI Taxonomy" id="3830"/>
    <lineage>
        <taxon>Eukaryota</taxon>
        <taxon>Viridiplantae</taxon>
        <taxon>Streptophyta</taxon>
        <taxon>Embryophyta</taxon>
        <taxon>Tracheophyta</taxon>
        <taxon>Spermatophyta</taxon>
        <taxon>Magnoliopsida</taxon>
        <taxon>eudicotyledons</taxon>
        <taxon>Gunneridae</taxon>
        <taxon>Pentapetalae</taxon>
        <taxon>rosids</taxon>
        <taxon>fabids</taxon>
        <taxon>Fabales</taxon>
        <taxon>Fabaceae</taxon>
        <taxon>Papilionoideae</taxon>
        <taxon>50 kb inversion clade</taxon>
        <taxon>genistoids sensu lato</taxon>
        <taxon>core genistoids</taxon>
        <taxon>Crotalarieae</taxon>
        <taxon>Crotalaria</taxon>
    </lineage>
</organism>
<proteinExistence type="predicted"/>
<gene>
    <name evidence="2" type="ORF">RIF29_29196</name>
</gene>
<comment type="caution">
    <text evidence="2">The sequence shown here is derived from an EMBL/GenBank/DDBJ whole genome shotgun (WGS) entry which is preliminary data.</text>
</comment>
<dbReference type="PANTHER" id="PTHR34202:SF1">
    <property type="entry name" value="UPF0548 PROTEIN"/>
    <property type="match status" value="1"/>
</dbReference>
<dbReference type="EMBL" id="JAYWIO010000006">
    <property type="protein sequence ID" value="KAK7255777.1"/>
    <property type="molecule type" value="Genomic_DNA"/>
</dbReference>
<evidence type="ECO:0000313" key="3">
    <source>
        <dbReference type="Proteomes" id="UP001372338"/>
    </source>
</evidence>
<feature type="domain" description="DUF1990" evidence="1">
    <location>
        <begin position="136"/>
        <end position="282"/>
    </location>
</feature>
<name>A0AAN9EEB0_CROPI</name>
<dbReference type="AlphaFoldDB" id="A0AAN9EEB0"/>
<reference evidence="2 3" key="1">
    <citation type="submission" date="2024-01" db="EMBL/GenBank/DDBJ databases">
        <title>The genomes of 5 underutilized Papilionoideae crops provide insights into root nodulation and disease resistanc.</title>
        <authorList>
            <person name="Yuan L."/>
        </authorList>
    </citation>
    <scope>NUCLEOTIDE SEQUENCE [LARGE SCALE GENOMIC DNA]</scope>
    <source>
        <strain evidence="2">ZHUSHIDOU_FW_LH</strain>
        <tissue evidence="2">Leaf</tissue>
    </source>
</reference>
<dbReference type="Proteomes" id="UP001372338">
    <property type="component" value="Unassembled WGS sequence"/>
</dbReference>
<evidence type="ECO:0000313" key="2">
    <source>
        <dbReference type="EMBL" id="KAK7255777.1"/>
    </source>
</evidence>
<evidence type="ECO:0000259" key="1">
    <source>
        <dbReference type="Pfam" id="PF09348"/>
    </source>
</evidence>
<dbReference type="InterPro" id="IPR018960">
    <property type="entry name" value="DUF1990"/>
</dbReference>
<accession>A0AAN9EEB0</accession>
<sequence length="293" mass="32521">MANRTLTILQIQTQIGLLLEDMHCCFSNITIIKADARYVSWTPPAGNVITLNVDGSFFGNSGRAGYGGLMCNAHGGCICGFVGHFEMVFLSWGRPSPQDQKACIHKSGTFNYDDKYKGATAKSLSSLKEDKGLSKDGFFINNTRVLVGSGIDTFEKGKSALQSWRHFGFNWAFVDPKTPVQKGVKFCVCVKELLPWLMMPLQVAYVNETSNSKNRVASFGFGSGTLHGHLLAGEERFSVEIDENNEVWYEILSFSKPAHILSFVGYPYVILRQKYFAHESAKSMVKHINSSKS</sequence>
<keyword evidence="3" id="KW-1185">Reference proteome</keyword>
<dbReference type="Pfam" id="PF09348">
    <property type="entry name" value="DUF1990"/>
    <property type="match status" value="1"/>
</dbReference>
<dbReference type="PANTHER" id="PTHR34202">
    <property type="entry name" value="UPF0548 PROTEIN"/>
    <property type="match status" value="1"/>
</dbReference>
<protein>
    <recommendedName>
        <fullName evidence="1">DUF1990 domain-containing protein</fullName>
    </recommendedName>
</protein>